<gene>
    <name evidence="3" type="ORF">JKF63_05273</name>
</gene>
<dbReference type="OrthoDB" id="266271at2759"/>
<feature type="region of interest" description="Disordered" evidence="1">
    <location>
        <begin position="131"/>
        <end position="194"/>
    </location>
</feature>
<dbReference type="InterPro" id="IPR045399">
    <property type="entry name" value="Tc-38"/>
</dbReference>
<dbReference type="GeneID" id="94291318"/>
<sequence length="680" mass="72757">MFISRRLGRRLFAGGVPAQAIASSSEAAAPFHTSRALRIHTKMSDGVVPRNAALLHDEDGLGAGSPGRHQCHGDVPDDLDARTQRSDVHGVPVEGDESTYKVSIAHAATVVSQATKALNSLLGHSRLSSTSVAADADSENRLVGGEAPAAAEGSPDADEAGRAVTAGGPLHPTSLGTGGCGSVEVNSESNGEEEILENRWGFADEVEPVLERGAEGCVAVKCTPPTTASLSSHETATPQLTNADELRSAELGATPYGARHPVNLFGSRYCDSMADTLRYAAESRRFLSPFWSSREAFERVGAVVTAEEDEGVLLPISISTSVRLFNLEQTSLAKDLRAATASEVLMRLRVLRERRDIPCSRDLGGDRRPLNLIGRAFSFQRADAIITSPHFLRLQKQSPYWVSVREMEAIGATVRPEEVECFAEGPHLPCRHFPQSTLGIGADVSPPGGTRAHSTIISHPNEAASTEGVPIRMRYYNLSQLGDAGRFAQLDPVRNRLARCFGIHGTPYTASTTWLMWEYCARHHFPLRDEPQVVFLTMERVFRLGGSIAQTKRYPIACPLAGRVDDTGTTTITSSSSGIGGATSAGLSEAPLSSSVTVPASEDISATRHGGMDAVPACGGADGRRFTSADTGVVPPPFTMLVGGEVMSVFNALQTDIADIIFDRVFQLRDHRCRNWGLKV</sequence>
<reference evidence="3 4" key="1">
    <citation type="submission" date="2021-02" db="EMBL/GenBank/DDBJ databases">
        <title>Porcisia hertigi Genome sequencing and assembly.</title>
        <authorList>
            <person name="Almutairi H."/>
            <person name="Gatherer D."/>
        </authorList>
    </citation>
    <scope>NUCLEOTIDE SEQUENCE [LARGE SCALE GENOMIC DNA]</scope>
    <source>
        <strain evidence="3 4">C119</strain>
    </source>
</reference>
<evidence type="ECO:0000259" key="2">
    <source>
        <dbReference type="Pfam" id="PF20054"/>
    </source>
</evidence>
<protein>
    <recommendedName>
        <fullName evidence="2">Trypanosoma Tc-38 (p38) protein domain-containing protein</fullName>
    </recommendedName>
</protein>
<evidence type="ECO:0000313" key="3">
    <source>
        <dbReference type="EMBL" id="KAG5508775.1"/>
    </source>
</evidence>
<accession>A0A836LGV6</accession>
<evidence type="ECO:0000313" key="4">
    <source>
        <dbReference type="Proteomes" id="UP000674318"/>
    </source>
</evidence>
<proteinExistence type="predicted"/>
<dbReference type="RefSeq" id="XP_067758243.1">
    <property type="nucleotide sequence ID" value="XM_067901241.1"/>
</dbReference>
<dbReference type="EMBL" id="JAFJZO010000016">
    <property type="protein sequence ID" value="KAG5508775.1"/>
    <property type="molecule type" value="Genomic_DNA"/>
</dbReference>
<keyword evidence="4" id="KW-1185">Reference proteome</keyword>
<dbReference type="AlphaFoldDB" id="A0A836LGV6"/>
<evidence type="ECO:0000256" key="1">
    <source>
        <dbReference type="SAM" id="MobiDB-lite"/>
    </source>
</evidence>
<dbReference type="KEGG" id="phet:94291318"/>
<organism evidence="3 4">
    <name type="scientific">Porcisia hertigi</name>
    <dbReference type="NCBI Taxonomy" id="2761500"/>
    <lineage>
        <taxon>Eukaryota</taxon>
        <taxon>Discoba</taxon>
        <taxon>Euglenozoa</taxon>
        <taxon>Kinetoplastea</taxon>
        <taxon>Metakinetoplastina</taxon>
        <taxon>Trypanosomatida</taxon>
        <taxon>Trypanosomatidae</taxon>
        <taxon>Leishmaniinae</taxon>
        <taxon>Porcisia</taxon>
    </lineage>
</organism>
<dbReference type="Pfam" id="PF20054">
    <property type="entry name" value="Tc-38"/>
    <property type="match status" value="1"/>
</dbReference>
<feature type="compositionally biased region" description="Low complexity" evidence="1">
    <location>
        <begin position="144"/>
        <end position="154"/>
    </location>
</feature>
<dbReference type="Proteomes" id="UP000674318">
    <property type="component" value="Unassembled WGS sequence"/>
</dbReference>
<name>A0A836LGV6_9TRYP</name>
<comment type="caution">
    <text evidence="3">The sequence shown here is derived from an EMBL/GenBank/DDBJ whole genome shotgun (WGS) entry which is preliminary data.</text>
</comment>
<feature type="domain" description="Trypanosoma Tc-38 (p38) protein" evidence="2">
    <location>
        <begin position="268"/>
        <end position="333"/>
    </location>
</feature>